<keyword evidence="1" id="KW-0732">Signal</keyword>
<evidence type="ECO:0000259" key="2">
    <source>
        <dbReference type="Pfam" id="PF03724"/>
    </source>
</evidence>
<feature type="chain" id="PRO_5041731950" evidence="1">
    <location>
        <begin position="32"/>
        <end position="177"/>
    </location>
</feature>
<sequence>MKRSVVIVGSTRYCKQILLLVSLSLMSVVGAAEPHNATETPLPVGACPLNSGGSSLLGTEWRLLSVYGTSVPAELEINLTVGEDSLTGFSGCNQYSTTFKRVGHSGFMMTGIEKGKDVCRVLPTTPGGPTINVGDWEGSYLRTLQRAGSVEQEGNTLHFYNRSGEPSVVFAKKYSSL</sequence>
<dbReference type="KEGG" id="tput:QJT81_20615"/>
<accession>A0AA95KM69</accession>
<gene>
    <name evidence="3" type="ORF">QJT81_20615</name>
</gene>
<feature type="signal peptide" evidence="1">
    <location>
        <begin position="1"/>
        <end position="31"/>
    </location>
</feature>
<dbReference type="EMBL" id="CP124756">
    <property type="protein sequence ID" value="WGZ94155.1"/>
    <property type="molecule type" value="Genomic_DNA"/>
</dbReference>
<reference evidence="3" key="2">
    <citation type="submission" date="2023-04" db="EMBL/GenBank/DDBJ databases">
        <authorList>
            <person name="Beletskiy A.V."/>
            <person name="Mardanov A.V."/>
            <person name="Ravin N.V."/>
        </authorList>
    </citation>
    <scope>NUCLEOTIDE SEQUENCE</scope>
    <source>
        <strain evidence="3">GKL-02</strain>
    </source>
</reference>
<dbReference type="Proteomes" id="UP001301326">
    <property type="component" value="Chromosome"/>
</dbReference>
<name>A0AA95KM69_9GAMM</name>
<reference evidence="3" key="1">
    <citation type="journal article" date="2023" name="Int. J. Mol. Sci.">
        <title>Metagenomics Revealed a New Genus 'Candidatus Thiocaldithrix dubininis' gen. nov., sp. nov. and a New Species 'Candidatus Thiothrix putei' sp. nov. in the Family Thiotrichaceae, Some Members of Which Have Traits of Both Na+- and H+-Motive Energetics.</title>
        <authorList>
            <person name="Ravin N.V."/>
            <person name="Muntyan M.S."/>
            <person name="Smolyakov D.D."/>
            <person name="Rudenko T.S."/>
            <person name="Beletsky A.V."/>
            <person name="Mardanov A.V."/>
            <person name="Grabovich M.Y."/>
        </authorList>
    </citation>
    <scope>NUCLEOTIDE SEQUENCE</scope>
    <source>
        <strain evidence="3">GKL-02</strain>
    </source>
</reference>
<feature type="domain" description="DUF306" evidence="2">
    <location>
        <begin position="55"/>
        <end position="100"/>
    </location>
</feature>
<organism evidence="3">
    <name type="scientific">Candidatus Thiothrix putei</name>
    <dbReference type="NCBI Taxonomy" id="3080811"/>
    <lineage>
        <taxon>Bacteria</taxon>
        <taxon>Pseudomonadati</taxon>
        <taxon>Pseudomonadota</taxon>
        <taxon>Gammaproteobacteria</taxon>
        <taxon>Thiotrichales</taxon>
        <taxon>Thiotrichaceae</taxon>
        <taxon>Thiothrix</taxon>
    </lineage>
</organism>
<dbReference type="AlphaFoldDB" id="A0AA95KM69"/>
<dbReference type="Gene3D" id="2.40.128.270">
    <property type="match status" value="1"/>
</dbReference>
<protein>
    <submittedName>
        <fullName evidence="3">META domain-containing protein</fullName>
    </submittedName>
</protein>
<proteinExistence type="predicted"/>
<evidence type="ECO:0000313" key="3">
    <source>
        <dbReference type="EMBL" id="WGZ94155.1"/>
    </source>
</evidence>
<dbReference type="Pfam" id="PF03724">
    <property type="entry name" value="META"/>
    <property type="match status" value="1"/>
</dbReference>
<dbReference type="InterPro" id="IPR038670">
    <property type="entry name" value="HslJ-like_sf"/>
</dbReference>
<evidence type="ECO:0000256" key="1">
    <source>
        <dbReference type="SAM" id="SignalP"/>
    </source>
</evidence>
<dbReference type="InterPro" id="IPR005184">
    <property type="entry name" value="DUF306_Meta_HslJ"/>
</dbReference>